<dbReference type="EMBL" id="JBIAXI010000002">
    <property type="protein sequence ID" value="MFF4771799.1"/>
    <property type="molecule type" value="Genomic_DNA"/>
</dbReference>
<dbReference type="InterPro" id="IPR025325">
    <property type="entry name" value="DUF4231"/>
</dbReference>
<protein>
    <submittedName>
        <fullName evidence="4">DUF4231 domain-containing protein</fullName>
    </submittedName>
</protein>
<evidence type="ECO:0000313" key="5">
    <source>
        <dbReference type="Proteomes" id="UP001602119"/>
    </source>
</evidence>
<evidence type="ECO:0000256" key="2">
    <source>
        <dbReference type="SAM" id="MobiDB-lite"/>
    </source>
</evidence>
<dbReference type="NCBIfam" id="NF033634">
    <property type="entry name" value="SLATT_1"/>
    <property type="match status" value="1"/>
</dbReference>
<evidence type="ECO:0000313" key="4">
    <source>
        <dbReference type="EMBL" id="MFF4771799.1"/>
    </source>
</evidence>
<feature type="transmembrane region" description="Helical" evidence="3">
    <location>
        <begin position="184"/>
        <end position="206"/>
    </location>
</feature>
<accession>A0ABW6UXK5</accession>
<feature type="transmembrane region" description="Helical" evidence="3">
    <location>
        <begin position="46"/>
        <end position="69"/>
    </location>
</feature>
<proteinExistence type="predicted"/>
<keyword evidence="5" id="KW-1185">Reference proteome</keyword>
<dbReference type="Pfam" id="PF14015">
    <property type="entry name" value="DUF4231"/>
    <property type="match status" value="1"/>
</dbReference>
<gene>
    <name evidence="4" type="ORF">ACFY05_02965</name>
</gene>
<evidence type="ECO:0000256" key="3">
    <source>
        <dbReference type="SAM" id="Phobius"/>
    </source>
</evidence>
<comment type="caution">
    <text evidence="4">The sequence shown here is derived from an EMBL/GenBank/DDBJ whole genome shotgun (WGS) entry which is preliminary data.</text>
</comment>
<feature type="region of interest" description="Disordered" evidence="2">
    <location>
        <begin position="1"/>
        <end position="23"/>
    </location>
</feature>
<evidence type="ECO:0000256" key="1">
    <source>
        <dbReference type="SAM" id="Coils"/>
    </source>
</evidence>
<sequence>MSELVPDHNSETQDEQLEEERRESAKEIVQQQSKLRDLRTTRLLQTVWLFASLGAAGFLGSAMFIGVWINYRTPFTILGFAAAAASTAFAVWHLLQIRPKISNSIHDLRTLETGQLHLAAKEKVNPIFALRIYRLIAANDIEELSRHARRNGRYANILQWVVILGSVTATSLAGIAVGGVDLPIVRLVTAIASGLVSVAAGVAGFFKFRERRTTQQQTADAMKRHLKAVELGINEYEENDEAVVLKRFAQNMEELKDEQRKRELQLEESTNREPTQ</sequence>
<dbReference type="Proteomes" id="UP001602119">
    <property type="component" value="Unassembled WGS sequence"/>
</dbReference>
<feature type="coiled-coil region" evidence="1">
    <location>
        <begin position="219"/>
        <end position="272"/>
    </location>
</feature>
<feature type="compositionally biased region" description="Basic and acidic residues" evidence="2">
    <location>
        <begin position="1"/>
        <end position="11"/>
    </location>
</feature>
<feature type="transmembrane region" description="Helical" evidence="3">
    <location>
        <begin position="157"/>
        <end position="178"/>
    </location>
</feature>
<feature type="transmembrane region" description="Helical" evidence="3">
    <location>
        <begin position="75"/>
        <end position="95"/>
    </location>
</feature>
<keyword evidence="1" id="KW-0175">Coiled coil</keyword>
<keyword evidence="3" id="KW-1133">Transmembrane helix</keyword>
<reference evidence="4 5" key="1">
    <citation type="submission" date="2024-10" db="EMBL/GenBank/DDBJ databases">
        <title>The Natural Products Discovery Center: Release of the First 8490 Sequenced Strains for Exploring Actinobacteria Biosynthetic Diversity.</title>
        <authorList>
            <person name="Kalkreuter E."/>
            <person name="Kautsar S.A."/>
            <person name="Yang D."/>
            <person name="Bader C.D."/>
            <person name="Teijaro C.N."/>
            <person name="Fluegel L."/>
            <person name="Davis C.M."/>
            <person name="Simpson J.R."/>
            <person name="Lauterbach L."/>
            <person name="Steele A.D."/>
            <person name="Gui C."/>
            <person name="Meng S."/>
            <person name="Li G."/>
            <person name="Viehrig K."/>
            <person name="Ye F."/>
            <person name="Su P."/>
            <person name="Kiefer A.F."/>
            <person name="Nichols A."/>
            <person name="Cepeda A.J."/>
            <person name="Yan W."/>
            <person name="Fan B."/>
            <person name="Jiang Y."/>
            <person name="Adhikari A."/>
            <person name="Zheng C.-J."/>
            <person name="Schuster L."/>
            <person name="Cowan T.M."/>
            <person name="Smanski M.J."/>
            <person name="Chevrette M.G."/>
            <person name="De Carvalho L.P.S."/>
            <person name="Shen B."/>
        </authorList>
    </citation>
    <scope>NUCLEOTIDE SEQUENCE [LARGE SCALE GENOMIC DNA]</scope>
    <source>
        <strain evidence="4 5">NPDC001281</strain>
    </source>
</reference>
<name>A0ABW6UXK5_MICFU</name>
<keyword evidence="3" id="KW-0812">Transmembrane</keyword>
<dbReference type="RefSeq" id="WP_387340384.1">
    <property type="nucleotide sequence ID" value="NZ_JBIAXI010000002.1"/>
</dbReference>
<organism evidence="4 5">
    <name type="scientific">Microtetraspora fusca</name>
    <dbReference type="NCBI Taxonomy" id="1997"/>
    <lineage>
        <taxon>Bacteria</taxon>
        <taxon>Bacillati</taxon>
        <taxon>Actinomycetota</taxon>
        <taxon>Actinomycetes</taxon>
        <taxon>Streptosporangiales</taxon>
        <taxon>Streptosporangiaceae</taxon>
        <taxon>Microtetraspora</taxon>
    </lineage>
</organism>
<keyword evidence="3" id="KW-0472">Membrane</keyword>